<accession>A0A316G2G5</accession>
<reference evidence="1 2" key="1">
    <citation type="submission" date="2018-05" db="EMBL/GenBank/DDBJ databases">
        <title>Genomic Encyclopedia of Type Strains, Phase IV (KMG-IV): sequencing the most valuable type-strain genomes for metagenomic binning, comparative biology and taxonomic classification.</title>
        <authorList>
            <person name="Goeker M."/>
        </authorList>
    </citation>
    <scope>NUCLEOTIDE SEQUENCE [LARGE SCALE GENOMIC DNA]</scope>
    <source>
        <strain evidence="1 2">DSM 25350</strain>
    </source>
</reference>
<dbReference type="Gene3D" id="1.10.10.1130">
    <property type="entry name" value="Uncharacterised protein PF10982, DUF2789"/>
    <property type="match status" value="1"/>
</dbReference>
<dbReference type="Proteomes" id="UP000245790">
    <property type="component" value="Unassembled WGS sequence"/>
</dbReference>
<dbReference type="InterPro" id="IPR021250">
    <property type="entry name" value="DUF2789"/>
</dbReference>
<evidence type="ECO:0000313" key="1">
    <source>
        <dbReference type="EMBL" id="PWK53990.1"/>
    </source>
</evidence>
<organism evidence="1 2">
    <name type="scientific">Pleionea mediterranea</name>
    <dbReference type="NCBI Taxonomy" id="523701"/>
    <lineage>
        <taxon>Bacteria</taxon>
        <taxon>Pseudomonadati</taxon>
        <taxon>Pseudomonadota</taxon>
        <taxon>Gammaproteobacteria</taxon>
        <taxon>Oceanospirillales</taxon>
        <taxon>Pleioneaceae</taxon>
        <taxon>Pleionea</taxon>
    </lineage>
</organism>
<proteinExistence type="predicted"/>
<dbReference type="RefSeq" id="WP_109762154.1">
    <property type="nucleotide sequence ID" value="NZ_QGGU01000002.1"/>
</dbReference>
<comment type="caution">
    <text evidence="1">The sequence shown here is derived from an EMBL/GenBank/DDBJ whole genome shotgun (WGS) entry which is preliminary data.</text>
</comment>
<dbReference type="Pfam" id="PF10982">
    <property type="entry name" value="DUF2789"/>
    <property type="match status" value="1"/>
</dbReference>
<sequence>METSFHPMSELFAQLGLPNTSKSIESFIKQHPLDDKESLFEADFWNKGQKDFLHQAISDDSDWAEIVDQLDVRLREAH</sequence>
<dbReference type="EMBL" id="QGGU01000002">
    <property type="protein sequence ID" value="PWK53990.1"/>
    <property type="molecule type" value="Genomic_DNA"/>
</dbReference>
<evidence type="ECO:0000313" key="2">
    <source>
        <dbReference type="Proteomes" id="UP000245790"/>
    </source>
</evidence>
<protein>
    <submittedName>
        <fullName evidence="1">Uncharacterized protein DUF2789</fullName>
    </submittedName>
</protein>
<dbReference type="InterPro" id="IPR038086">
    <property type="entry name" value="DUF2789_sf"/>
</dbReference>
<gene>
    <name evidence="1" type="ORF">C8D97_102382</name>
</gene>
<keyword evidence="2" id="KW-1185">Reference proteome</keyword>
<name>A0A316G2G5_9GAMM</name>
<dbReference type="OrthoDB" id="5828847at2"/>
<dbReference type="AlphaFoldDB" id="A0A316G2G5"/>